<gene>
    <name evidence="11" type="ORF">SSPSH_003382</name>
</gene>
<name>U2EI84_9GAMM</name>
<keyword evidence="5 10" id="KW-0145">Chemotaxis</keyword>
<keyword evidence="9 10" id="KW-0472">Membrane</keyword>
<keyword evidence="7 10" id="KW-0283">Flagellar rotation</keyword>
<keyword evidence="12" id="KW-1185">Reference proteome</keyword>
<keyword evidence="11" id="KW-0808">Transferase</keyword>
<sequence length="161" mass="17313">MATSPPNASGSNRTLWLIIMALALIIVTGAAIGGTYFFMNDGDKAAAAPAHAPAVPKPAPVFVEIDPFTANLRDPRGRILYVRIAVKVDDEKAAKKLAEHMPQVRNRILMTIADTQADNLTSANGKQSLANTLQVAIARPFDEDEDAIGVQEVLFTDFIVQ</sequence>
<proteinExistence type="inferred from homology"/>
<dbReference type="GO" id="GO:0009425">
    <property type="term" value="C:bacterial-type flagellum basal body"/>
    <property type="evidence" value="ECO:0007669"/>
    <property type="project" value="InterPro"/>
</dbReference>
<reference evidence="11 12" key="2">
    <citation type="journal article" date="2013" name="PLoS ONE">
        <title>INDIGO - INtegrated Data Warehouse of MIcrobial GenOmes with Examples from the Red Sea Extremophiles.</title>
        <authorList>
            <person name="Alam I."/>
            <person name="Antunes A."/>
            <person name="Kamau A.A."/>
            <person name="Ba Alawi W."/>
            <person name="Kalkatawi M."/>
            <person name="Stingl U."/>
            <person name="Bajic V.B."/>
        </authorList>
    </citation>
    <scope>NUCLEOTIDE SEQUENCE [LARGE SCALE GENOMIC DNA]</scope>
    <source>
        <strain evidence="11 12">E1L3A</strain>
    </source>
</reference>
<dbReference type="Proteomes" id="UP000006242">
    <property type="component" value="Unassembled WGS sequence"/>
</dbReference>
<dbReference type="PANTHER" id="PTHR35091">
    <property type="entry name" value="FLAGELLAR PROTEIN FLIL"/>
    <property type="match status" value="1"/>
</dbReference>
<evidence type="ECO:0000256" key="4">
    <source>
        <dbReference type="ARBA" id="ARBA00022475"/>
    </source>
</evidence>
<dbReference type="OrthoDB" id="2087278at2"/>
<dbReference type="EMBL" id="AFNV02000028">
    <property type="protein sequence ID" value="ERJ17795.1"/>
    <property type="molecule type" value="Genomic_DNA"/>
</dbReference>
<evidence type="ECO:0000256" key="1">
    <source>
        <dbReference type="ARBA" id="ARBA00002254"/>
    </source>
</evidence>
<keyword evidence="8 10" id="KW-1133">Transmembrane helix</keyword>
<dbReference type="GO" id="GO:0071978">
    <property type="term" value="P:bacterial-type flagellum-dependent swarming motility"/>
    <property type="evidence" value="ECO:0007669"/>
    <property type="project" value="TreeGrafter"/>
</dbReference>
<dbReference type="GO" id="GO:0032259">
    <property type="term" value="P:methylation"/>
    <property type="evidence" value="ECO:0007669"/>
    <property type="project" value="UniProtKB-KW"/>
</dbReference>
<comment type="similarity">
    <text evidence="3 10">Belongs to the FliL family.</text>
</comment>
<evidence type="ECO:0000256" key="6">
    <source>
        <dbReference type="ARBA" id="ARBA00022692"/>
    </source>
</evidence>
<comment type="function">
    <text evidence="1 10">Controls the rotational direction of flagella during chemotaxis.</text>
</comment>
<dbReference type="RefSeq" id="WP_006914591.1">
    <property type="nucleotide sequence ID" value="NZ_AFNV02000028.1"/>
</dbReference>
<dbReference type="GO" id="GO:0008168">
    <property type="term" value="F:methyltransferase activity"/>
    <property type="evidence" value="ECO:0007669"/>
    <property type="project" value="UniProtKB-KW"/>
</dbReference>
<evidence type="ECO:0000256" key="2">
    <source>
        <dbReference type="ARBA" id="ARBA00004162"/>
    </source>
</evidence>
<keyword evidence="11" id="KW-0489">Methyltransferase</keyword>
<dbReference type="GO" id="GO:0006935">
    <property type="term" value="P:chemotaxis"/>
    <property type="evidence" value="ECO:0007669"/>
    <property type="project" value="UniProtKB-KW"/>
</dbReference>
<accession>U2EI84</accession>
<evidence type="ECO:0000256" key="9">
    <source>
        <dbReference type="ARBA" id="ARBA00023136"/>
    </source>
</evidence>
<evidence type="ECO:0000256" key="8">
    <source>
        <dbReference type="ARBA" id="ARBA00022989"/>
    </source>
</evidence>
<dbReference type="STRING" id="1033802.SSPSH_003382"/>
<comment type="subcellular location">
    <subcellularLocation>
        <location evidence="10">Cell inner membrane</location>
    </subcellularLocation>
    <subcellularLocation>
        <location evidence="2">Cell membrane</location>
        <topology evidence="2">Single-pass membrane protein</topology>
    </subcellularLocation>
</comment>
<dbReference type="Pfam" id="PF03748">
    <property type="entry name" value="FliL"/>
    <property type="match status" value="1"/>
</dbReference>
<feature type="transmembrane region" description="Helical" evidence="10">
    <location>
        <begin position="15"/>
        <end position="38"/>
    </location>
</feature>
<comment type="caution">
    <text evidence="11">The sequence shown here is derived from an EMBL/GenBank/DDBJ whole genome shotgun (WGS) entry which is preliminary data.</text>
</comment>
<keyword evidence="10" id="KW-0997">Cell inner membrane</keyword>
<evidence type="ECO:0000256" key="3">
    <source>
        <dbReference type="ARBA" id="ARBA00008281"/>
    </source>
</evidence>
<dbReference type="NCBIfam" id="NF005435">
    <property type="entry name" value="PRK07021.1"/>
    <property type="match status" value="1"/>
</dbReference>
<evidence type="ECO:0000256" key="7">
    <source>
        <dbReference type="ARBA" id="ARBA00022779"/>
    </source>
</evidence>
<evidence type="ECO:0000313" key="12">
    <source>
        <dbReference type="Proteomes" id="UP000006242"/>
    </source>
</evidence>
<dbReference type="PANTHER" id="PTHR35091:SF2">
    <property type="entry name" value="FLAGELLAR PROTEIN FLIL"/>
    <property type="match status" value="1"/>
</dbReference>
<dbReference type="eggNOG" id="COG1580">
    <property type="taxonomic scope" value="Bacteria"/>
</dbReference>
<reference evidence="11 12" key="1">
    <citation type="journal article" date="2011" name="J. Bacteriol.">
        <title>Genome sequence of Salinisphaera shabanensis, a gammaproteobacterium from the harsh, variable environment of the brine-seawater interface of the Shaban Deep in the Red Sea.</title>
        <authorList>
            <person name="Antunes A."/>
            <person name="Alam I."/>
            <person name="Bajic V.B."/>
            <person name="Stingl U."/>
        </authorList>
    </citation>
    <scope>NUCLEOTIDE SEQUENCE [LARGE SCALE GENOMIC DNA]</scope>
    <source>
        <strain evidence="11 12">E1L3A</strain>
    </source>
</reference>
<keyword evidence="4" id="KW-1003">Cell membrane</keyword>
<dbReference type="AlphaFoldDB" id="U2EI84"/>
<evidence type="ECO:0000256" key="10">
    <source>
        <dbReference type="RuleBase" id="RU364125"/>
    </source>
</evidence>
<keyword evidence="6 10" id="KW-0812">Transmembrane</keyword>
<evidence type="ECO:0000313" key="11">
    <source>
        <dbReference type="EMBL" id="ERJ17795.1"/>
    </source>
</evidence>
<dbReference type="GO" id="GO:0005886">
    <property type="term" value="C:plasma membrane"/>
    <property type="evidence" value="ECO:0007669"/>
    <property type="project" value="UniProtKB-SubCell"/>
</dbReference>
<protein>
    <recommendedName>
        <fullName evidence="10">Flagellar protein FliL</fullName>
    </recommendedName>
</protein>
<dbReference type="InterPro" id="IPR005503">
    <property type="entry name" value="FliL"/>
</dbReference>
<organism evidence="11 12">
    <name type="scientific">Salinisphaera shabanensis E1L3A</name>
    <dbReference type="NCBI Taxonomy" id="1033802"/>
    <lineage>
        <taxon>Bacteria</taxon>
        <taxon>Pseudomonadati</taxon>
        <taxon>Pseudomonadota</taxon>
        <taxon>Gammaproteobacteria</taxon>
        <taxon>Salinisphaerales</taxon>
        <taxon>Salinisphaeraceae</taxon>
        <taxon>Salinisphaera</taxon>
    </lineage>
</organism>
<evidence type="ECO:0000256" key="5">
    <source>
        <dbReference type="ARBA" id="ARBA00022500"/>
    </source>
</evidence>